<evidence type="ECO:0000313" key="8">
    <source>
        <dbReference type="Proteomes" id="UP000464013"/>
    </source>
</evidence>
<keyword evidence="5 7" id="KW-0067">ATP-binding</keyword>
<dbReference type="InterPro" id="IPR050763">
    <property type="entry name" value="ABC_transporter_ATP-binding"/>
</dbReference>
<evidence type="ECO:0000256" key="1">
    <source>
        <dbReference type="ARBA" id="ARBA00005417"/>
    </source>
</evidence>
<keyword evidence="4" id="KW-0547">Nucleotide-binding</keyword>
<dbReference type="OrthoDB" id="9775490at2"/>
<keyword evidence="3" id="KW-0536">Nodulation</keyword>
<dbReference type="InterPro" id="IPR027417">
    <property type="entry name" value="P-loop_NTPase"/>
</dbReference>
<evidence type="ECO:0000256" key="4">
    <source>
        <dbReference type="ARBA" id="ARBA00022741"/>
    </source>
</evidence>
<dbReference type="GO" id="GO:0005524">
    <property type="term" value="F:ATP binding"/>
    <property type="evidence" value="ECO:0007669"/>
    <property type="project" value="UniProtKB-KW"/>
</dbReference>
<dbReference type="Pfam" id="PF00005">
    <property type="entry name" value="ABC_tran"/>
    <property type="match status" value="1"/>
</dbReference>
<sequence length="257" mass="28173">MSEANDRHGATAPALEIRQLSFAYTGRPALDDVSLSVAAGEFVVLLGPNGAGKTTLFSLVTRLHDRRRGEIRIGGYDVRRQAVQAHARIGVVFQQPTLDLDLSVAQNLAYHGALHGMGRGEAKTQALAQLERVALADQRRTRVRRLSGGQRRRVEIARGLMHRPRLLLLDEPTVGLDIASRRDLVEHAHRLCVEEGVAVLWATHLIDEVRPGDRVLVLHHGRLLADERPETLTARLGVETLGEAFDLLVGTEEAACG</sequence>
<dbReference type="PROSITE" id="PS00211">
    <property type="entry name" value="ABC_TRANSPORTER_1"/>
    <property type="match status" value="1"/>
</dbReference>
<dbReference type="PANTHER" id="PTHR42711">
    <property type="entry name" value="ABC TRANSPORTER ATP-BINDING PROTEIN"/>
    <property type="match status" value="1"/>
</dbReference>
<keyword evidence="8" id="KW-1185">Reference proteome</keyword>
<dbReference type="SUPFAM" id="SSF52540">
    <property type="entry name" value="P-loop containing nucleoside triphosphate hydrolases"/>
    <property type="match status" value="1"/>
</dbReference>
<dbReference type="InterPro" id="IPR022467">
    <property type="entry name" value="ABC_transprt_ATP-bd_su_PQQ"/>
</dbReference>
<dbReference type="InterPro" id="IPR003593">
    <property type="entry name" value="AAA+_ATPase"/>
</dbReference>
<accession>A0A6I6SS25</accession>
<evidence type="ECO:0000313" key="7">
    <source>
        <dbReference type="EMBL" id="QHC51566.1"/>
    </source>
</evidence>
<organism evidence="7 8">
    <name type="scientific">Billgrantia tianxiuensis</name>
    <dbReference type="NCBI Taxonomy" id="2497861"/>
    <lineage>
        <taxon>Bacteria</taxon>
        <taxon>Pseudomonadati</taxon>
        <taxon>Pseudomonadota</taxon>
        <taxon>Gammaproteobacteria</taxon>
        <taxon>Oceanospirillales</taxon>
        <taxon>Halomonadaceae</taxon>
        <taxon>Billgrantia</taxon>
    </lineage>
</organism>
<dbReference type="GO" id="GO:0016887">
    <property type="term" value="F:ATP hydrolysis activity"/>
    <property type="evidence" value="ECO:0007669"/>
    <property type="project" value="InterPro"/>
</dbReference>
<proteinExistence type="inferred from homology"/>
<dbReference type="InterPro" id="IPR003439">
    <property type="entry name" value="ABC_transporter-like_ATP-bd"/>
</dbReference>
<dbReference type="EMBL" id="CP035042">
    <property type="protein sequence ID" value="QHC51566.1"/>
    <property type="molecule type" value="Genomic_DNA"/>
</dbReference>
<evidence type="ECO:0000256" key="2">
    <source>
        <dbReference type="ARBA" id="ARBA00022448"/>
    </source>
</evidence>
<dbReference type="KEGG" id="htx:EKK97_20895"/>
<dbReference type="CDD" id="cd03230">
    <property type="entry name" value="ABC_DR_subfamily_A"/>
    <property type="match status" value="1"/>
</dbReference>
<keyword evidence="2" id="KW-0813">Transport</keyword>
<name>A0A6I6SS25_9GAMM</name>
<reference evidence="7 8" key="1">
    <citation type="submission" date="2019-01" db="EMBL/GenBank/DDBJ databases">
        <title>Complete genome of a denitifying bacterium Halomons sp. BC-M4-5.</title>
        <authorList>
            <person name="Wang L."/>
            <person name="Shao Z."/>
        </authorList>
    </citation>
    <scope>NUCLEOTIDE SEQUENCE [LARGE SCALE GENOMIC DNA]</scope>
    <source>
        <strain evidence="7 8">BC-M4-5</strain>
    </source>
</reference>
<feature type="domain" description="ABC transporter" evidence="6">
    <location>
        <begin position="15"/>
        <end position="245"/>
    </location>
</feature>
<evidence type="ECO:0000256" key="5">
    <source>
        <dbReference type="ARBA" id="ARBA00022840"/>
    </source>
</evidence>
<dbReference type="AlphaFoldDB" id="A0A6I6SS25"/>
<dbReference type="Gene3D" id="3.40.50.300">
    <property type="entry name" value="P-loop containing nucleotide triphosphate hydrolases"/>
    <property type="match status" value="1"/>
</dbReference>
<dbReference type="RefSeq" id="WP_159554895.1">
    <property type="nucleotide sequence ID" value="NZ_CP035042.1"/>
</dbReference>
<protein>
    <submittedName>
        <fullName evidence="7">ATP-binding cassette domain-containing protein</fullName>
    </submittedName>
</protein>
<dbReference type="PROSITE" id="PS50893">
    <property type="entry name" value="ABC_TRANSPORTER_2"/>
    <property type="match status" value="1"/>
</dbReference>
<dbReference type="PANTHER" id="PTHR42711:SF5">
    <property type="entry name" value="ABC TRANSPORTER ATP-BINDING PROTEIN NATA"/>
    <property type="match status" value="1"/>
</dbReference>
<dbReference type="SMART" id="SM00382">
    <property type="entry name" value="AAA"/>
    <property type="match status" value="1"/>
</dbReference>
<dbReference type="InterPro" id="IPR017871">
    <property type="entry name" value="ABC_transporter-like_CS"/>
</dbReference>
<dbReference type="NCBIfam" id="TIGR03864">
    <property type="entry name" value="PQQ_ABC_ATP"/>
    <property type="match status" value="1"/>
</dbReference>
<dbReference type="Proteomes" id="UP000464013">
    <property type="component" value="Chromosome"/>
</dbReference>
<comment type="similarity">
    <text evidence="1">Belongs to the ABC transporter superfamily.</text>
</comment>
<evidence type="ECO:0000259" key="6">
    <source>
        <dbReference type="PROSITE" id="PS50893"/>
    </source>
</evidence>
<evidence type="ECO:0000256" key="3">
    <source>
        <dbReference type="ARBA" id="ARBA00022458"/>
    </source>
</evidence>
<gene>
    <name evidence="7" type="ORF">EKK97_20895</name>
</gene>